<accession>A0A9P5GW10</accession>
<evidence type="ECO:0000313" key="2">
    <source>
        <dbReference type="EMBL" id="KAF7540386.1"/>
    </source>
</evidence>
<dbReference type="PROSITE" id="PS50181">
    <property type="entry name" value="FBOX"/>
    <property type="match status" value="1"/>
</dbReference>
<name>A0A9P5GW10_9HYPO</name>
<feature type="domain" description="F-box" evidence="1">
    <location>
        <begin position="1"/>
        <end position="43"/>
    </location>
</feature>
<dbReference type="InterPro" id="IPR036047">
    <property type="entry name" value="F-box-like_dom_sf"/>
</dbReference>
<comment type="caution">
    <text evidence="2">The sequence shown here is derived from an EMBL/GenBank/DDBJ whole genome shotgun (WGS) entry which is preliminary data.</text>
</comment>
<dbReference type="OrthoDB" id="4986826at2759"/>
<dbReference type="AlphaFoldDB" id="A0A9P5GW10"/>
<protein>
    <recommendedName>
        <fullName evidence="1">F-box domain-containing protein</fullName>
    </recommendedName>
</protein>
<reference evidence="2" key="1">
    <citation type="submission" date="2020-03" db="EMBL/GenBank/DDBJ databases">
        <title>Draft Genome Sequence of Cylindrodendrum hubeiense.</title>
        <authorList>
            <person name="Buettner E."/>
            <person name="Kellner H."/>
        </authorList>
    </citation>
    <scope>NUCLEOTIDE SEQUENCE</scope>
    <source>
        <strain evidence="2">IHI 201604</strain>
    </source>
</reference>
<sequence length="190" mass="21185">MDKLPSEILVEILHHLPISSCKTARLTSRAFNSVLSKRTFSVLTSFIDLRTAEATLVSLSQDLTRRRRSIWSPRCSVPVGLPIIESFLLALWAGLCGGPWVPSQAPGESRRLTVAALQGGLGRADITEGILREMLFRYALYMSYLCPDDKVTPHAWVFDFLLHRDAEGHGADNNPWVDVDTAKEELMSAY</sequence>
<gene>
    <name evidence="2" type="ORF">G7Z17_g12207</name>
</gene>
<dbReference type="Pfam" id="PF12937">
    <property type="entry name" value="F-box-like"/>
    <property type="match status" value="1"/>
</dbReference>
<dbReference type="SUPFAM" id="SSF81383">
    <property type="entry name" value="F-box domain"/>
    <property type="match status" value="1"/>
</dbReference>
<keyword evidence="3" id="KW-1185">Reference proteome</keyword>
<dbReference type="SMART" id="SM00256">
    <property type="entry name" value="FBOX"/>
    <property type="match status" value="1"/>
</dbReference>
<dbReference type="InterPro" id="IPR001810">
    <property type="entry name" value="F-box_dom"/>
</dbReference>
<organism evidence="2 3">
    <name type="scientific">Cylindrodendrum hubeiense</name>
    <dbReference type="NCBI Taxonomy" id="595255"/>
    <lineage>
        <taxon>Eukaryota</taxon>
        <taxon>Fungi</taxon>
        <taxon>Dikarya</taxon>
        <taxon>Ascomycota</taxon>
        <taxon>Pezizomycotina</taxon>
        <taxon>Sordariomycetes</taxon>
        <taxon>Hypocreomycetidae</taxon>
        <taxon>Hypocreales</taxon>
        <taxon>Nectriaceae</taxon>
        <taxon>Cylindrodendrum</taxon>
    </lineage>
</organism>
<dbReference type="EMBL" id="JAANBB010000526">
    <property type="protein sequence ID" value="KAF7540386.1"/>
    <property type="molecule type" value="Genomic_DNA"/>
</dbReference>
<evidence type="ECO:0000313" key="3">
    <source>
        <dbReference type="Proteomes" id="UP000722485"/>
    </source>
</evidence>
<evidence type="ECO:0000259" key="1">
    <source>
        <dbReference type="PROSITE" id="PS50181"/>
    </source>
</evidence>
<proteinExistence type="predicted"/>
<dbReference type="Proteomes" id="UP000722485">
    <property type="component" value="Unassembled WGS sequence"/>
</dbReference>
<dbReference type="CDD" id="cd09917">
    <property type="entry name" value="F-box_SF"/>
    <property type="match status" value="1"/>
</dbReference>